<accession>A0ABQ8FXF6</accession>
<evidence type="ECO:0000313" key="2">
    <source>
        <dbReference type="EMBL" id="KAH7031880.1"/>
    </source>
</evidence>
<evidence type="ECO:0000256" key="1">
    <source>
        <dbReference type="SAM" id="MobiDB-lite"/>
    </source>
</evidence>
<comment type="caution">
    <text evidence="2">The sequence shown here is derived from an EMBL/GenBank/DDBJ whole genome shotgun (WGS) entry which is preliminary data.</text>
</comment>
<sequence length="208" mass="23660">MSIHRTVEINEGIGDSQTDSCRSLPFGSSSLTSYASAEQESKDSLSLKRRWVSARGLPYLTASWKRASRQFLLLHFLLALEFAHAEQVQDPWYRANDREGARLHTQKTPSEAAGCTEKLRRGYEWHFPIPLTRTRRARNWTVVCIPTFYTAATQLRRSLAIVDLDDPEHPRRKSEKASERNQCENYDGASPSLVVYAGRGPRGDHARV</sequence>
<reference evidence="2 3" key="1">
    <citation type="journal article" date="2021" name="Nat. Commun.">
        <title>Genetic determinants of endophytism in the Arabidopsis root mycobiome.</title>
        <authorList>
            <person name="Mesny F."/>
            <person name="Miyauchi S."/>
            <person name="Thiergart T."/>
            <person name="Pickel B."/>
            <person name="Atanasova L."/>
            <person name="Karlsson M."/>
            <person name="Huettel B."/>
            <person name="Barry K.W."/>
            <person name="Haridas S."/>
            <person name="Chen C."/>
            <person name="Bauer D."/>
            <person name="Andreopoulos W."/>
            <person name="Pangilinan J."/>
            <person name="LaButti K."/>
            <person name="Riley R."/>
            <person name="Lipzen A."/>
            <person name="Clum A."/>
            <person name="Drula E."/>
            <person name="Henrissat B."/>
            <person name="Kohler A."/>
            <person name="Grigoriev I.V."/>
            <person name="Martin F.M."/>
            <person name="Hacquard S."/>
        </authorList>
    </citation>
    <scope>NUCLEOTIDE SEQUENCE [LARGE SCALE GENOMIC DNA]</scope>
    <source>
        <strain evidence="2 3">MPI-SDFR-AT-0080</strain>
    </source>
</reference>
<dbReference type="EMBL" id="JAGTJR010000043">
    <property type="protein sequence ID" value="KAH7031880.1"/>
    <property type="molecule type" value="Genomic_DNA"/>
</dbReference>
<protein>
    <submittedName>
        <fullName evidence="2">Uncharacterized protein</fullName>
    </submittedName>
</protein>
<name>A0ABQ8FXF6_9PEZI</name>
<keyword evidence="3" id="KW-1185">Reference proteome</keyword>
<feature type="region of interest" description="Disordered" evidence="1">
    <location>
        <begin position="166"/>
        <end position="208"/>
    </location>
</feature>
<gene>
    <name evidence="2" type="ORF">B0J12DRAFT_315868</name>
</gene>
<dbReference type="Proteomes" id="UP000774617">
    <property type="component" value="Unassembled WGS sequence"/>
</dbReference>
<organism evidence="2 3">
    <name type="scientific">Macrophomina phaseolina</name>
    <dbReference type="NCBI Taxonomy" id="35725"/>
    <lineage>
        <taxon>Eukaryota</taxon>
        <taxon>Fungi</taxon>
        <taxon>Dikarya</taxon>
        <taxon>Ascomycota</taxon>
        <taxon>Pezizomycotina</taxon>
        <taxon>Dothideomycetes</taxon>
        <taxon>Dothideomycetes incertae sedis</taxon>
        <taxon>Botryosphaeriales</taxon>
        <taxon>Botryosphaeriaceae</taxon>
        <taxon>Macrophomina</taxon>
    </lineage>
</organism>
<proteinExistence type="predicted"/>
<evidence type="ECO:0000313" key="3">
    <source>
        <dbReference type="Proteomes" id="UP000774617"/>
    </source>
</evidence>